<evidence type="ECO:0000313" key="11">
    <source>
        <dbReference type="EMBL" id="CAG5094625.1"/>
    </source>
</evidence>
<feature type="transmembrane region" description="Helical" evidence="9">
    <location>
        <begin position="657"/>
        <end position="683"/>
    </location>
</feature>
<name>A0ABN7SBG0_OIKDI</name>
<evidence type="ECO:0000256" key="5">
    <source>
        <dbReference type="ARBA" id="ARBA00022692"/>
    </source>
</evidence>
<evidence type="ECO:0000256" key="9">
    <source>
        <dbReference type="SAM" id="Phobius"/>
    </source>
</evidence>
<feature type="transmembrane region" description="Helical" evidence="9">
    <location>
        <begin position="597"/>
        <end position="617"/>
    </location>
</feature>
<feature type="transmembrane region" description="Helical" evidence="9">
    <location>
        <begin position="83"/>
        <end position="109"/>
    </location>
</feature>
<dbReference type="EMBL" id="OU015569">
    <property type="protein sequence ID" value="CAG5094625.1"/>
    <property type="molecule type" value="Genomic_DNA"/>
</dbReference>
<accession>A0ABN7SBG0</accession>
<evidence type="ECO:0000256" key="2">
    <source>
        <dbReference type="ARBA" id="ARBA00022448"/>
    </source>
</evidence>
<gene>
    <name evidence="11" type="ORF">OKIOD_LOCUS5279</name>
</gene>
<keyword evidence="4" id="KW-0406">Ion transport</keyword>
<keyword evidence="4" id="KW-0106">Calcium</keyword>
<feature type="transmembrane region" description="Helical" evidence="9">
    <location>
        <begin position="623"/>
        <end position="645"/>
    </location>
</feature>
<feature type="compositionally biased region" description="Polar residues" evidence="8">
    <location>
        <begin position="833"/>
        <end position="855"/>
    </location>
</feature>
<feature type="domain" description="Sodium/calcium exchanger membrane region" evidence="10">
    <location>
        <begin position="86"/>
        <end position="227"/>
    </location>
</feature>
<feature type="transmembrane region" description="Helical" evidence="9">
    <location>
        <begin position="567"/>
        <end position="590"/>
    </location>
</feature>
<feature type="transmembrane region" description="Helical" evidence="9">
    <location>
        <begin position="460"/>
        <end position="479"/>
    </location>
</feature>
<evidence type="ECO:0000259" key="10">
    <source>
        <dbReference type="Pfam" id="PF01699"/>
    </source>
</evidence>
<keyword evidence="5 9" id="KW-0812">Transmembrane</keyword>
<feature type="domain" description="Sodium/calcium exchanger membrane region" evidence="10">
    <location>
        <begin position="466"/>
        <end position="614"/>
    </location>
</feature>
<dbReference type="Pfam" id="PF01699">
    <property type="entry name" value="Na_Ca_ex"/>
    <property type="match status" value="2"/>
</dbReference>
<protein>
    <submittedName>
        <fullName evidence="11">Oidioi.mRNA.OKI2018_I69.XSR.g13721.t1.cds</fullName>
    </submittedName>
</protein>
<feature type="transmembrane region" description="Helical" evidence="9">
    <location>
        <begin position="152"/>
        <end position="177"/>
    </location>
</feature>
<feature type="transmembrane region" description="Helical" evidence="9">
    <location>
        <begin position="485"/>
        <end position="508"/>
    </location>
</feature>
<keyword evidence="2" id="KW-0813">Transport</keyword>
<feature type="region of interest" description="Disordered" evidence="8">
    <location>
        <begin position="831"/>
        <end position="905"/>
    </location>
</feature>
<comment type="subcellular location">
    <subcellularLocation>
        <location evidence="1">Membrane</location>
        <topology evidence="1">Multi-pass membrane protein</topology>
    </subcellularLocation>
</comment>
<feature type="transmembrane region" description="Helical" evidence="9">
    <location>
        <begin position="214"/>
        <end position="233"/>
    </location>
</feature>
<keyword evidence="4" id="KW-0109">Calcium transport</keyword>
<dbReference type="InterPro" id="IPR051359">
    <property type="entry name" value="CaCA_antiporter"/>
</dbReference>
<evidence type="ECO:0000313" key="12">
    <source>
        <dbReference type="Proteomes" id="UP001158576"/>
    </source>
</evidence>
<keyword evidence="7 9" id="KW-0472">Membrane</keyword>
<dbReference type="PANTHER" id="PTHR12266:SF0">
    <property type="entry name" value="MITOCHONDRIAL SODIUM_CALCIUM EXCHANGER PROTEIN"/>
    <property type="match status" value="1"/>
</dbReference>
<keyword evidence="6 9" id="KW-1133">Transmembrane helix</keyword>
<feature type="transmembrane region" description="Helical" evidence="9">
    <location>
        <begin position="121"/>
        <end position="146"/>
    </location>
</feature>
<evidence type="ECO:0000256" key="1">
    <source>
        <dbReference type="ARBA" id="ARBA00004141"/>
    </source>
</evidence>
<keyword evidence="3" id="KW-0050">Antiport</keyword>
<organism evidence="11 12">
    <name type="scientific">Oikopleura dioica</name>
    <name type="common">Tunicate</name>
    <dbReference type="NCBI Taxonomy" id="34765"/>
    <lineage>
        <taxon>Eukaryota</taxon>
        <taxon>Metazoa</taxon>
        <taxon>Chordata</taxon>
        <taxon>Tunicata</taxon>
        <taxon>Appendicularia</taxon>
        <taxon>Copelata</taxon>
        <taxon>Oikopleuridae</taxon>
        <taxon>Oikopleura</taxon>
    </lineage>
</organism>
<evidence type="ECO:0000256" key="7">
    <source>
        <dbReference type="ARBA" id="ARBA00023136"/>
    </source>
</evidence>
<reference evidence="11 12" key="1">
    <citation type="submission" date="2021-04" db="EMBL/GenBank/DDBJ databases">
        <authorList>
            <person name="Bliznina A."/>
        </authorList>
    </citation>
    <scope>NUCLEOTIDE SEQUENCE [LARGE SCALE GENOMIC DNA]</scope>
</reference>
<evidence type="ECO:0000256" key="3">
    <source>
        <dbReference type="ARBA" id="ARBA00022449"/>
    </source>
</evidence>
<proteinExistence type="predicted"/>
<evidence type="ECO:0000256" key="8">
    <source>
        <dbReference type="SAM" id="MobiDB-lite"/>
    </source>
</evidence>
<dbReference type="Proteomes" id="UP001158576">
    <property type="component" value="Chromosome XSR"/>
</dbReference>
<dbReference type="InterPro" id="IPR044880">
    <property type="entry name" value="NCX_ion-bd_dom_sf"/>
</dbReference>
<dbReference type="PANTHER" id="PTHR12266">
    <property type="entry name" value="NA+/CA2+ K+ INDEPENDENT EXCHANGER"/>
    <property type="match status" value="1"/>
</dbReference>
<dbReference type="InterPro" id="IPR004837">
    <property type="entry name" value="NaCa_Exmemb"/>
</dbReference>
<keyword evidence="12" id="KW-1185">Reference proteome</keyword>
<sequence length="905" mass="98158">MSSVGMSGGLELAQSFNWAVRNSTGQFDGKVCEEFHDFNRTDWCDFYEAVESCELEETFVEYVEVVLCSENIKNDAFFIGMNILYSLWCLWLFIALGLVADAFFVPNLTKISSQLKLSENVAGVTLVAFGNGAPDIFSAIASFGAGGEVAKLAIGSLIGAGLFVTSVVAGACMITTPFTPAARPLLRDVIFYLWSLYWLLQCLFKGKIELFDSIGFLVLYVIYVLFVGLGGRFGKILGLSKAKGFTYDNPDEDVATENNDSLPASKFASARNTMTVDGSNPEGRSRSNTATNTLGIAKNRMRALSNVSSRAGHTPRPSMLSVQKASEVGFKTRREYIKEMFVPWDPEEWEEAGIIGKALAILMAPLFLLGKLTVPVVGEDEKETWNRPLAYAQAVSFPWLWYILLQQYGEPNFGAYCDDNDVCTGGWNRAIIPAALSVLFAAFVFLTCFKKPLEKPSSAYFLFTIPGFLGGMLWVFVLANEVVGLLTALGFFWKINNVVMGLTFLAWANSVGDLVADLGLSRIGKAGTAVAACFGSPLLNLLVGTGLGCTISIVSNDWEDIELDLRALEAALLGGTTLLLLSLLLILPIIKYHVGRAVGIFQIVLYIGALVLCLLLEDTYGPFGHGMICSCFAVIASLFAISAHSESGQGACVNSKWAYGTSCLLSLICTGSSSFGAYLSILYSNRAENSQTKGGMSDTTLEYLGIELLTNEISILRSCLFIECACQGFLALMSLYNVYLCGRLVIFHSRYFIRVSQEEHAQSNSVEIDNTSANIPHRATYSLPAANNSQPLDTTNNNYADSVFLEQGPEPSLVPLNTRVGYSNFAQADRMSRTNSFGSGKNSGTAESESDSTQLVAPPARPSGAQKGENTPLRRPGNSSLRTAAGRRHRPEKSVSFRGTALVAE</sequence>
<evidence type="ECO:0000256" key="4">
    <source>
        <dbReference type="ARBA" id="ARBA00022568"/>
    </source>
</evidence>
<evidence type="ECO:0000256" key="6">
    <source>
        <dbReference type="ARBA" id="ARBA00022989"/>
    </source>
</evidence>
<feature type="transmembrane region" description="Helical" evidence="9">
    <location>
        <begin position="430"/>
        <end position="448"/>
    </location>
</feature>
<dbReference type="Gene3D" id="1.20.1420.30">
    <property type="entry name" value="NCX, central ion-binding region"/>
    <property type="match status" value="2"/>
</dbReference>
<feature type="transmembrane region" description="Helical" evidence="9">
    <location>
        <begin position="529"/>
        <end position="555"/>
    </location>
</feature>